<dbReference type="AlphaFoldDB" id="A0A511J204"/>
<dbReference type="Proteomes" id="UP000321830">
    <property type="component" value="Unassembled WGS sequence"/>
</dbReference>
<comment type="caution">
    <text evidence="1">The sequence shown here is derived from an EMBL/GenBank/DDBJ whole genome shotgun (WGS) entry which is preliminary data.</text>
</comment>
<protein>
    <recommendedName>
        <fullName evidence="3">DUF1310 domain-containing protein</fullName>
    </recommendedName>
</protein>
<evidence type="ECO:0000313" key="1">
    <source>
        <dbReference type="EMBL" id="GEL92056.1"/>
    </source>
</evidence>
<evidence type="ECO:0008006" key="3">
    <source>
        <dbReference type="Google" id="ProtNLM"/>
    </source>
</evidence>
<accession>A0A511J204</accession>
<dbReference type="RefSeq" id="WP_010750421.1">
    <property type="nucleotide sequence ID" value="NZ_BJWF01000014.1"/>
</dbReference>
<reference evidence="1 2" key="1">
    <citation type="submission" date="2019-07" db="EMBL/GenBank/DDBJ databases">
        <title>Whole genome shotgun sequence of Enterococcus villorum NBRC 100699.</title>
        <authorList>
            <person name="Hosoyama A."/>
            <person name="Uohara A."/>
            <person name="Ohji S."/>
            <person name="Ichikawa N."/>
        </authorList>
    </citation>
    <scope>NUCLEOTIDE SEQUENCE [LARGE SCALE GENOMIC DNA]</scope>
    <source>
        <strain evidence="1 2">NBRC 100699</strain>
    </source>
</reference>
<organism evidence="1 2">
    <name type="scientific">Enterococcus villorum</name>
    <dbReference type="NCBI Taxonomy" id="112904"/>
    <lineage>
        <taxon>Bacteria</taxon>
        <taxon>Bacillati</taxon>
        <taxon>Bacillota</taxon>
        <taxon>Bacilli</taxon>
        <taxon>Lactobacillales</taxon>
        <taxon>Enterococcaceae</taxon>
        <taxon>Enterococcus</taxon>
    </lineage>
</organism>
<proteinExistence type="predicted"/>
<name>A0A511J204_9ENTE</name>
<gene>
    <name evidence="1" type="ORF">EVI01_13930</name>
</gene>
<dbReference type="EMBL" id="BJWF01000014">
    <property type="protein sequence ID" value="GEL92056.1"/>
    <property type="molecule type" value="Genomic_DNA"/>
</dbReference>
<sequence>MKKYLKVILSIFLCVGIIGIGRTHYLKRREEQRAVELLAAERQSVKVLKEKFADIQEVKVEHFEKNHTTGTYGALVTMTNTEGKAVYFDYFYTTQASKIGSYGLEDVEVQKEGRTTSTIKVTYMNGEVAYI</sequence>
<evidence type="ECO:0000313" key="2">
    <source>
        <dbReference type="Proteomes" id="UP000321830"/>
    </source>
</evidence>